<protein>
    <recommendedName>
        <fullName evidence="3">AMP-dependent synthetase/ligase domain-containing protein</fullName>
    </recommendedName>
</protein>
<dbReference type="InterPro" id="IPR000873">
    <property type="entry name" value="AMP-dep_synth/lig_dom"/>
</dbReference>
<dbReference type="GO" id="GO:0016405">
    <property type="term" value="F:CoA-ligase activity"/>
    <property type="evidence" value="ECO:0007669"/>
    <property type="project" value="TreeGrafter"/>
</dbReference>
<dbReference type="InterPro" id="IPR020845">
    <property type="entry name" value="AMP-binding_CS"/>
</dbReference>
<dbReference type="PROSITE" id="PS00455">
    <property type="entry name" value="AMP_BINDING"/>
    <property type="match status" value="1"/>
</dbReference>
<proteinExistence type="predicted"/>
<gene>
    <name evidence="4" type="ORF">SVUK_LOCUS18267</name>
</gene>
<keyword evidence="2" id="KW-0576">Peroxisome</keyword>
<dbReference type="Gene3D" id="3.40.50.980">
    <property type="match status" value="2"/>
</dbReference>
<organism evidence="4 5">
    <name type="scientific">Strongylus vulgaris</name>
    <name type="common">Blood worm</name>
    <dbReference type="NCBI Taxonomy" id="40348"/>
    <lineage>
        <taxon>Eukaryota</taxon>
        <taxon>Metazoa</taxon>
        <taxon>Ecdysozoa</taxon>
        <taxon>Nematoda</taxon>
        <taxon>Chromadorea</taxon>
        <taxon>Rhabditida</taxon>
        <taxon>Rhabditina</taxon>
        <taxon>Rhabditomorpha</taxon>
        <taxon>Strongyloidea</taxon>
        <taxon>Strongylidae</taxon>
        <taxon>Strongylus</taxon>
    </lineage>
</organism>
<dbReference type="GO" id="GO:0005777">
    <property type="term" value="C:peroxisome"/>
    <property type="evidence" value="ECO:0007669"/>
    <property type="project" value="UniProtKB-SubCell"/>
</dbReference>
<dbReference type="Proteomes" id="UP000270094">
    <property type="component" value="Unassembled WGS sequence"/>
</dbReference>
<accession>A0A3P7JTJ8</accession>
<evidence type="ECO:0000259" key="3">
    <source>
        <dbReference type="Pfam" id="PF00501"/>
    </source>
</evidence>
<dbReference type="EMBL" id="UYYB01122013">
    <property type="protein sequence ID" value="VDM83269.1"/>
    <property type="molecule type" value="Genomic_DNA"/>
</dbReference>
<dbReference type="SUPFAM" id="SSF56801">
    <property type="entry name" value="Acetyl-CoA synthetase-like"/>
    <property type="match status" value="1"/>
</dbReference>
<evidence type="ECO:0000313" key="4">
    <source>
        <dbReference type="EMBL" id="VDM83269.1"/>
    </source>
</evidence>
<evidence type="ECO:0000256" key="2">
    <source>
        <dbReference type="ARBA" id="ARBA00023140"/>
    </source>
</evidence>
<name>A0A3P7JTJ8_STRVU</name>
<feature type="domain" description="AMP-dependent synthetase/ligase" evidence="3">
    <location>
        <begin position="30"/>
        <end position="140"/>
    </location>
</feature>
<dbReference type="Pfam" id="PF00501">
    <property type="entry name" value="AMP-binding"/>
    <property type="match status" value="1"/>
</dbReference>
<dbReference type="OrthoDB" id="10253869at2759"/>
<comment type="subcellular location">
    <subcellularLocation>
        <location evidence="1">Peroxisome</location>
    </subcellularLocation>
</comment>
<dbReference type="PANTHER" id="PTHR24096">
    <property type="entry name" value="LONG-CHAIN-FATTY-ACID--COA LIGASE"/>
    <property type="match status" value="1"/>
</dbReference>
<reference evidence="4 5" key="1">
    <citation type="submission" date="2018-11" db="EMBL/GenBank/DDBJ databases">
        <authorList>
            <consortium name="Pathogen Informatics"/>
        </authorList>
    </citation>
    <scope>NUCLEOTIDE SEQUENCE [LARGE SCALE GENOMIC DNA]</scope>
</reference>
<dbReference type="AlphaFoldDB" id="A0A3P7JTJ8"/>
<evidence type="ECO:0000313" key="5">
    <source>
        <dbReference type="Proteomes" id="UP000270094"/>
    </source>
</evidence>
<feature type="non-terminal residue" evidence="4">
    <location>
        <position position="1"/>
    </location>
</feature>
<dbReference type="PANTHER" id="PTHR24096:SF422">
    <property type="entry name" value="BCDNA.GH02901"/>
    <property type="match status" value="1"/>
</dbReference>
<evidence type="ECO:0000256" key="1">
    <source>
        <dbReference type="ARBA" id="ARBA00004275"/>
    </source>
</evidence>
<keyword evidence="5" id="KW-1185">Reference proteome</keyword>
<sequence>PKEDDHPVPAGVVSWNEVVRTRYTSKTVPKANIDLDKDIIILPYSSGTTGSPKGVMLSHRNFGMMMDIYIRQEATNIVPLIADDWDYEREKVMLFLPFYHAFGFGLLNVSLLQGATGILFKHFDPHPFCRAIQDHKVRLIIRSFLGKHLVHDVL</sequence>